<protein>
    <submittedName>
        <fullName evidence="1">Uncharacterized protein</fullName>
    </submittedName>
</protein>
<evidence type="ECO:0000313" key="1">
    <source>
        <dbReference type="EMBL" id="GHA79983.1"/>
    </source>
</evidence>
<evidence type="ECO:0000313" key="2">
    <source>
        <dbReference type="Proteomes" id="UP000644020"/>
    </source>
</evidence>
<name>A0A918SZA6_9ACTN</name>
<keyword evidence="2" id="KW-1185">Reference proteome</keyword>
<gene>
    <name evidence="1" type="ORF">GCM10010305_24150</name>
</gene>
<organism evidence="1 2">
    <name type="scientific">Streptomyces termitum</name>
    <dbReference type="NCBI Taxonomy" id="67368"/>
    <lineage>
        <taxon>Bacteria</taxon>
        <taxon>Bacillati</taxon>
        <taxon>Actinomycetota</taxon>
        <taxon>Actinomycetes</taxon>
        <taxon>Kitasatosporales</taxon>
        <taxon>Streptomycetaceae</taxon>
        <taxon>Streptomyces</taxon>
    </lineage>
</organism>
<comment type="caution">
    <text evidence="1">The sequence shown here is derived from an EMBL/GenBank/DDBJ whole genome shotgun (WGS) entry which is preliminary data.</text>
</comment>
<reference evidence="1" key="2">
    <citation type="submission" date="2020-09" db="EMBL/GenBank/DDBJ databases">
        <authorList>
            <person name="Sun Q."/>
            <person name="Ohkuma M."/>
        </authorList>
    </citation>
    <scope>NUCLEOTIDE SEQUENCE</scope>
    <source>
        <strain evidence="1">JCM 4518</strain>
    </source>
</reference>
<dbReference type="AlphaFoldDB" id="A0A918SZA6"/>
<dbReference type="EMBL" id="BMUL01000005">
    <property type="protein sequence ID" value="GHA79983.1"/>
    <property type="molecule type" value="Genomic_DNA"/>
</dbReference>
<dbReference type="Proteomes" id="UP000644020">
    <property type="component" value="Unassembled WGS sequence"/>
</dbReference>
<reference evidence="1" key="1">
    <citation type="journal article" date="2014" name="Int. J. Syst. Evol. Microbiol.">
        <title>Complete genome sequence of Corynebacterium casei LMG S-19264T (=DSM 44701T), isolated from a smear-ripened cheese.</title>
        <authorList>
            <consortium name="US DOE Joint Genome Institute (JGI-PGF)"/>
            <person name="Walter F."/>
            <person name="Albersmeier A."/>
            <person name="Kalinowski J."/>
            <person name="Ruckert C."/>
        </authorList>
    </citation>
    <scope>NUCLEOTIDE SEQUENCE</scope>
    <source>
        <strain evidence="1">JCM 4518</strain>
    </source>
</reference>
<proteinExistence type="predicted"/>
<sequence length="426" mass="45130">MKIESLLTDLTGDDSARADAAAALLTERYADLMPELLETLSNNRWGAARRVVERILAGLGRPAFDAVAAVRRGKGDGARQAGRTLAAFDERCADGFAELAAEADYGTADDGFRGLIRLRTGSEAALRALVEQYGRGGTVPYTAAGYARLLHDELRPRLRALRRDPAAGPRARRGALAALVAGGGADALGDRDRAAVERLVRVKIPHEVPQVPSATLCGWWLAVPGETYEGIFEALDLHERRPVTCRAGSQASEGEGVELPLPGGEGTATVGRVFVSPELNGWRLVFGPYGPVMEGTWEGIVETVERASAHCGRAQIYFLDDAGGADIWMAAEDGRVIRRYAAESDPEWEGDPLPGEPLAVDDPDFDPEVDDDVPANAGVLGARSACAVLSVDPETVGADTEVRGHGWLALTAPGFGHGAVPGVLRL</sequence>
<dbReference type="RefSeq" id="WP_189976621.1">
    <property type="nucleotide sequence ID" value="NZ_BMUL01000005.1"/>
</dbReference>
<accession>A0A918SZA6</accession>